<accession>A0A0K1P998</accession>
<protein>
    <submittedName>
        <fullName evidence="1">Uncharacterized protein</fullName>
    </submittedName>
</protein>
<dbReference type="STRING" id="1391653.AKJ08_0482"/>
<dbReference type="KEGG" id="vin:AKJ08_0482"/>
<dbReference type="RefSeq" id="WP_050724595.1">
    <property type="nucleotide sequence ID" value="NZ_CP012332.1"/>
</dbReference>
<name>A0A0K1P998_9BACT</name>
<reference evidence="1 2" key="1">
    <citation type="submission" date="2015-08" db="EMBL/GenBank/DDBJ databases">
        <authorList>
            <person name="Babu N.S."/>
            <person name="Beckwith C.J."/>
            <person name="Beseler K.G."/>
            <person name="Brison A."/>
            <person name="Carone J.V."/>
            <person name="Caskin T.P."/>
            <person name="Diamond M."/>
            <person name="Durham M.E."/>
            <person name="Foxe J.M."/>
            <person name="Go M."/>
            <person name="Henderson B.A."/>
            <person name="Jones I.B."/>
            <person name="McGettigan J.A."/>
            <person name="Micheletti S.J."/>
            <person name="Nasrallah M.E."/>
            <person name="Ortiz D."/>
            <person name="Piller C.R."/>
            <person name="Privatt S.R."/>
            <person name="Schneider S.L."/>
            <person name="Sharp S."/>
            <person name="Smith T.C."/>
            <person name="Stanton J.D."/>
            <person name="Ullery H.E."/>
            <person name="Wilson R.J."/>
            <person name="Serrano M.G."/>
            <person name="Buck G."/>
            <person name="Lee V."/>
            <person name="Wang Y."/>
            <person name="Carvalho R."/>
            <person name="Voegtly L."/>
            <person name="Shi R."/>
            <person name="Duckworth R."/>
            <person name="Johnson A."/>
            <person name="Loviza R."/>
            <person name="Walstead R."/>
            <person name="Shah Z."/>
            <person name="Kiflezghi M."/>
            <person name="Wade K."/>
            <person name="Ball S.L."/>
            <person name="Bradley K.W."/>
            <person name="Asai D.J."/>
            <person name="Bowman C.A."/>
            <person name="Russell D.A."/>
            <person name="Pope W.H."/>
            <person name="Jacobs-Sera D."/>
            <person name="Hendrix R.W."/>
            <person name="Hatfull G.F."/>
        </authorList>
    </citation>
    <scope>NUCLEOTIDE SEQUENCE [LARGE SCALE GENOMIC DNA]</scope>
    <source>
        <strain evidence="1 2">DSM 27710</strain>
    </source>
</reference>
<gene>
    <name evidence="1" type="ORF">AKJ08_0482</name>
</gene>
<organism evidence="1 2">
    <name type="scientific">Vulgatibacter incomptus</name>
    <dbReference type="NCBI Taxonomy" id="1391653"/>
    <lineage>
        <taxon>Bacteria</taxon>
        <taxon>Pseudomonadati</taxon>
        <taxon>Myxococcota</taxon>
        <taxon>Myxococcia</taxon>
        <taxon>Myxococcales</taxon>
        <taxon>Cystobacterineae</taxon>
        <taxon>Vulgatibacteraceae</taxon>
        <taxon>Vulgatibacter</taxon>
    </lineage>
</organism>
<dbReference type="AlphaFoldDB" id="A0A0K1P998"/>
<dbReference type="OrthoDB" id="5494589at2"/>
<evidence type="ECO:0000313" key="2">
    <source>
        <dbReference type="Proteomes" id="UP000055590"/>
    </source>
</evidence>
<dbReference type="Proteomes" id="UP000055590">
    <property type="component" value="Chromosome"/>
</dbReference>
<evidence type="ECO:0000313" key="1">
    <source>
        <dbReference type="EMBL" id="AKU90095.1"/>
    </source>
</evidence>
<keyword evidence="2" id="KW-1185">Reference proteome</keyword>
<dbReference type="EMBL" id="CP012332">
    <property type="protein sequence ID" value="AKU90095.1"/>
    <property type="molecule type" value="Genomic_DNA"/>
</dbReference>
<sequence length="273" mass="29711">MIAEVNTHSTDDTSFLERVEARAEGSTGALVFGEEGKILVEQGRIGWAAARSQKRKLGGILRSLCDGRVEAEAFERAFRLCLEKASSLREGLVENGLIDAETLRTGLQMHIAEGIRALSRLDLADAIWVPHTFQEYDVRFTFRPIEILSAMGGQLFPDLAHAAEDDLAWYLEGGGSGFAFIRSEAQARPVSIASLRGETFRIHEVLELGNWAIGALDMTRALSDGGGLASISWRPGRSLAAWEAGPTTFVATCGDPSGLAFLLSRHVRRRRGA</sequence>
<proteinExistence type="predicted"/>